<evidence type="ECO:0000313" key="3">
    <source>
        <dbReference type="Proteomes" id="UP000476338"/>
    </source>
</evidence>
<evidence type="ECO:0000313" key="2">
    <source>
        <dbReference type="EMBL" id="MSN96501.1"/>
    </source>
</evidence>
<evidence type="ECO:0000256" key="1">
    <source>
        <dbReference type="SAM" id="Coils"/>
    </source>
</evidence>
<dbReference type="Proteomes" id="UP000476338">
    <property type="component" value="Unassembled WGS sequence"/>
</dbReference>
<dbReference type="EMBL" id="VWSJ01000015">
    <property type="protein sequence ID" value="MSN96501.1"/>
    <property type="molecule type" value="Genomic_DNA"/>
</dbReference>
<evidence type="ECO:0008006" key="4">
    <source>
        <dbReference type="Google" id="ProtNLM"/>
    </source>
</evidence>
<comment type="caution">
    <text evidence="2">The sequence shown here is derived from an EMBL/GenBank/DDBJ whole genome shotgun (WGS) entry which is preliminary data.</text>
</comment>
<name>A0A6L5WLB5_9BACT</name>
<keyword evidence="3" id="KW-1185">Reference proteome</keyword>
<protein>
    <recommendedName>
        <fullName evidence="4">DUF904 domain-containing protein</fullName>
    </recommendedName>
</protein>
<proteinExistence type="predicted"/>
<accession>A0A6L5WLB5</accession>
<reference evidence="2 3" key="2">
    <citation type="submission" date="2020-03" db="EMBL/GenBank/DDBJ databases">
        <title>Campylobacter portucalensis sp. nov., a new species of Campylobacter isolated from the reproductive tract of bulls.</title>
        <authorList>
            <person name="Silva M.F."/>
            <person name="Pereira G."/>
            <person name="Carneiro C."/>
            <person name="Hemphill A."/>
            <person name="Mateus L."/>
            <person name="Lopes-Da-Costa L."/>
            <person name="Silva E."/>
        </authorList>
    </citation>
    <scope>NUCLEOTIDE SEQUENCE [LARGE SCALE GENOMIC DNA]</scope>
    <source>
        <strain evidence="2 3">FMV-PI01</strain>
    </source>
</reference>
<dbReference type="RefSeq" id="WP_154570771.1">
    <property type="nucleotide sequence ID" value="NZ_VWSJ01000015.1"/>
</dbReference>
<keyword evidence="1" id="KW-0175">Coiled coil</keyword>
<organism evidence="2 3">
    <name type="scientific">Campylobacter portucalensis</name>
    <dbReference type="NCBI Taxonomy" id="2608384"/>
    <lineage>
        <taxon>Bacteria</taxon>
        <taxon>Pseudomonadati</taxon>
        <taxon>Campylobacterota</taxon>
        <taxon>Epsilonproteobacteria</taxon>
        <taxon>Campylobacterales</taxon>
        <taxon>Campylobacteraceae</taxon>
        <taxon>Campylobacter</taxon>
    </lineage>
</organism>
<feature type="coiled-coil region" evidence="1">
    <location>
        <begin position="15"/>
        <end position="56"/>
    </location>
</feature>
<gene>
    <name evidence="2" type="ORF">F1B92_04850</name>
</gene>
<sequence length="80" mass="9434">MLEDEKIVPTLSDKIKELIEKYRNVVSENEDLRREIVGLKVQNEALNSRLRDAEDDLTMKNLTDEELYKEIEDVLNNERA</sequence>
<dbReference type="AlphaFoldDB" id="A0A6L5WLB5"/>
<reference evidence="2 3" key="1">
    <citation type="submission" date="2019-09" db="EMBL/GenBank/DDBJ databases">
        <authorList>
            <person name="Silva M."/>
            <person name="Pereira G."/>
            <person name="Lopes-Da-Costa L."/>
            <person name="Silva E."/>
        </authorList>
    </citation>
    <scope>NUCLEOTIDE SEQUENCE [LARGE SCALE GENOMIC DNA]</scope>
    <source>
        <strain evidence="2 3">FMV-PI01</strain>
    </source>
</reference>